<proteinExistence type="predicted"/>
<keyword evidence="3" id="KW-1185">Reference proteome</keyword>
<feature type="transmembrane region" description="Helical" evidence="1">
    <location>
        <begin position="104"/>
        <end position="126"/>
    </location>
</feature>
<evidence type="ECO:0000313" key="3">
    <source>
        <dbReference type="Proteomes" id="UP000632138"/>
    </source>
</evidence>
<comment type="caution">
    <text evidence="2">The sequence shown here is derived from an EMBL/GenBank/DDBJ whole genome shotgun (WGS) entry which is preliminary data.</text>
</comment>
<dbReference type="RefSeq" id="WP_203382822.1">
    <property type="nucleotide sequence ID" value="NZ_JAENHP010000026.1"/>
</dbReference>
<organism evidence="2 3">
    <name type="scientific">Paractinoplanes ovalisporus</name>
    <dbReference type="NCBI Taxonomy" id="2810368"/>
    <lineage>
        <taxon>Bacteria</taxon>
        <taxon>Bacillati</taxon>
        <taxon>Actinomycetota</taxon>
        <taxon>Actinomycetes</taxon>
        <taxon>Micromonosporales</taxon>
        <taxon>Micromonosporaceae</taxon>
        <taxon>Paractinoplanes</taxon>
    </lineage>
</organism>
<evidence type="ECO:0000256" key="1">
    <source>
        <dbReference type="SAM" id="Phobius"/>
    </source>
</evidence>
<sequence length="173" mass="18608">MGNQETTAVHIGLHDIADLRWPKEPLSGQGPRRQVAVPLPRLPWSAAAVEVPLGESAQRDIARVLRLRKIFGYGVAPAIILLFVVADVLLIWGRFGSLEVPGGLFGIFGLAGVILILTGLLPDAVARATGTPYVSRGRLRLPAARNDVLKQLVKLNPAVDVSGWPSGDMQSRR</sequence>
<evidence type="ECO:0000313" key="2">
    <source>
        <dbReference type="EMBL" id="MBM2622465.1"/>
    </source>
</evidence>
<protein>
    <submittedName>
        <fullName evidence="2">Uncharacterized protein</fullName>
    </submittedName>
</protein>
<feature type="transmembrane region" description="Helical" evidence="1">
    <location>
        <begin position="70"/>
        <end position="92"/>
    </location>
</feature>
<reference evidence="2 3" key="1">
    <citation type="submission" date="2021-01" db="EMBL/GenBank/DDBJ databases">
        <title>Actinoplanes sp. nov. LDG1-06 isolated from lichen.</title>
        <authorList>
            <person name="Saeng-In P."/>
            <person name="Phongsopitanun W."/>
            <person name="Kanchanasin P."/>
            <person name="Yuki M."/>
            <person name="Kudo T."/>
            <person name="Ohkuma M."/>
            <person name="Tanasupawat S."/>
        </authorList>
    </citation>
    <scope>NUCLEOTIDE SEQUENCE [LARGE SCALE GENOMIC DNA]</scope>
    <source>
        <strain evidence="2 3">LDG1-06</strain>
    </source>
</reference>
<accession>A0ABS2ARR5</accession>
<keyword evidence="1" id="KW-0472">Membrane</keyword>
<dbReference type="Proteomes" id="UP000632138">
    <property type="component" value="Unassembled WGS sequence"/>
</dbReference>
<keyword evidence="1" id="KW-1133">Transmembrane helix</keyword>
<keyword evidence="1" id="KW-0812">Transmembrane</keyword>
<gene>
    <name evidence="2" type="ORF">JIG36_43890</name>
</gene>
<name>A0ABS2ARR5_9ACTN</name>
<dbReference type="EMBL" id="JAENHP010000026">
    <property type="protein sequence ID" value="MBM2622465.1"/>
    <property type="molecule type" value="Genomic_DNA"/>
</dbReference>